<evidence type="ECO:0000313" key="4">
    <source>
        <dbReference type="RefSeq" id="XP_016930613.2"/>
    </source>
</evidence>
<feature type="compositionally biased region" description="Polar residues" evidence="1">
    <location>
        <begin position="1346"/>
        <end position="1356"/>
    </location>
</feature>
<feature type="compositionally biased region" description="Basic and acidic residues" evidence="1">
    <location>
        <begin position="815"/>
        <end position="856"/>
    </location>
</feature>
<dbReference type="Proteomes" id="UP001652628">
    <property type="component" value="Chromosome 2R"/>
</dbReference>
<feature type="compositionally biased region" description="Polar residues" evidence="1">
    <location>
        <begin position="727"/>
        <end position="743"/>
    </location>
</feature>
<dbReference type="Pfam" id="PF10545">
    <property type="entry name" value="MADF_DNA_bdg"/>
    <property type="match status" value="1"/>
</dbReference>
<feature type="compositionally biased region" description="Polar residues" evidence="1">
    <location>
        <begin position="558"/>
        <end position="572"/>
    </location>
</feature>
<feature type="region of interest" description="Disordered" evidence="1">
    <location>
        <begin position="1697"/>
        <end position="1742"/>
    </location>
</feature>
<evidence type="ECO:0000256" key="1">
    <source>
        <dbReference type="SAM" id="MobiDB-lite"/>
    </source>
</evidence>
<dbReference type="GeneID" id="108010266"/>
<feature type="compositionally biased region" description="Basic and acidic residues" evidence="1">
    <location>
        <begin position="764"/>
        <end position="779"/>
    </location>
</feature>
<feature type="compositionally biased region" description="Polar residues" evidence="1">
    <location>
        <begin position="878"/>
        <end position="889"/>
    </location>
</feature>
<dbReference type="PANTHER" id="PTHR21505">
    <property type="entry name" value="MADF DOMAIN-CONTAINING PROTEIN-RELATED"/>
    <property type="match status" value="1"/>
</dbReference>
<reference evidence="4" key="1">
    <citation type="submission" date="2025-08" db="UniProtKB">
        <authorList>
            <consortium name="RefSeq"/>
        </authorList>
    </citation>
    <scope>IDENTIFICATION</scope>
</reference>
<feature type="compositionally biased region" description="Basic and acidic residues" evidence="1">
    <location>
        <begin position="988"/>
        <end position="1007"/>
    </location>
</feature>
<feature type="region of interest" description="Disordered" evidence="1">
    <location>
        <begin position="268"/>
        <end position="346"/>
    </location>
</feature>
<feature type="compositionally biased region" description="Basic and acidic residues" evidence="1">
    <location>
        <begin position="914"/>
        <end position="978"/>
    </location>
</feature>
<feature type="region of interest" description="Disordered" evidence="1">
    <location>
        <begin position="1341"/>
        <end position="1362"/>
    </location>
</feature>
<dbReference type="PROSITE" id="PS51029">
    <property type="entry name" value="MADF"/>
    <property type="match status" value="1"/>
</dbReference>
<feature type="region of interest" description="Disordered" evidence="1">
    <location>
        <begin position="1525"/>
        <end position="1547"/>
    </location>
</feature>
<feature type="compositionally biased region" description="Basic and acidic residues" evidence="1">
    <location>
        <begin position="1262"/>
        <end position="1273"/>
    </location>
</feature>
<evidence type="ECO:0000313" key="3">
    <source>
        <dbReference type="Proteomes" id="UP001652628"/>
    </source>
</evidence>
<feature type="compositionally biased region" description="Basic residues" evidence="1">
    <location>
        <begin position="1647"/>
        <end position="1657"/>
    </location>
</feature>
<feature type="region of interest" description="Disordered" evidence="1">
    <location>
        <begin position="363"/>
        <end position="428"/>
    </location>
</feature>
<feature type="region of interest" description="Disordered" evidence="1">
    <location>
        <begin position="1615"/>
        <end position="1661"/>
    </location>
</feature>
<feature type="domain" description="MADF" evidence="2">
    <location>
        <begin position="22"/>
        <end position="113"/>
    </location>
</feature>
<keyword evidence="3" id="KW-1185">Reference proteome</keyword>
<feature type="region of interest" description="Disordered" evidence="1">
    <location>
        <begin position="1391"/>
        <end position="1484"/>
    </location>
</feature>
<accession>A0AB39Z9I9</accession>
<dbReference type="RefSeq" id="XP_016930613.2">
    <property type="nucleotide sequence ID" value="XM_017075124.4"/>
</dbReference>
<feature type="compositionally biased region" description="Basic and acidic residues" evidence="1">
    <location>
        <begin position="1101"/>
        <end position="1127"/>
    </location>
</feature>
<feature type="compositionally biased region" description="Polar residues" evidence="1">
    <location>
        <begin position="405"/>
        <end position="428"/>
    </location>
</feature>
<organism evidence="3 4">
    <name type="scientific">Drosophila suzukii</name>
    <name type="common">Spotted-wing drosophila fruit fly</name>
    <dbReference type="NCBI Taxonomy" id="28584"/>
    <lineage>
        <taxon>Eukaryota</taxon>
        <taxon>Metazoa</taxon>
        <taxon>Ecdysozoa</taxon>
        <taxon>Arthropoda</taxon>
        <taxon>Hexapoda</taxon>
        <taxon>Insecta</taxon>
        <taxon>Pterygota</taxon>
        <taxon>Neoptera</taxon>
        <taxon>Endopterygota</taxon>
        <taxon>Diptera</taxon>
        <taxon>Brachycera</taxon>
        <taxon>Muscomorpha</taxon>
        <taxon>Ephydroidea</taxon>
        <taxon>Drosophilidae</taxon>
        <taxon>Drosophila</taxon>
        <taxon>Sophophora</taxon>
    </lineage>
</organism>
<feature type="compositionally biased region" description="Polar residues" evidence="1">
    <location>
        <begin position="1152"/>
        <end position="1164"/>
    </location>
</feature>
<feature type="compositionally biased region" description="Basic and acidic residues" evidence="1">
    <location>
        <begin position="1023"/>
        <end position="1039"/>
    </location>
</feature>
<dbReference type="InterPro" id="IPR006578">
    <property type="entry name" value="MADF-dom"/>
</dbReference>
<feature type="region of interest" description="Disordered" evidence="1">
    <location>
        <begin position="558"/>
        <end position="578"/>
    </location>
</feature>
<gene>
    <name evidence="4" type="primary">LOC108010266</name>
</gene>
<feature type="compositionally biased region" description="Polar residues" evidence="1">
    <location>
        <begin position="1472"/>
        <end position="1484"/>
    </location>
</feature>
<feature type="region of interest" description="Disordered" evidence="1">
    <location>
        <begin position="1559"/>
        <end position="1591"/>
    </location>
</feature>
<feature type="region of interest" description="Disordered" evidence="1">
    <location>
        <begin position="1091"/>
        <end position="1329"/>
    </location>
</feature>
<evidence type="ECO:0000259" key="2">
    <source>
        <dbReference type="PROSITE" id="PS51029"/>
    </source>
</evidence>
<sequence length="1742" mass="198978">MALAPEDNSSYLNMERLKKTQKLIHLYRSYECLWNPQSPGYHSSTVKDDAWRRITLHMKSGLTPDQVKLQILGLRNYYSQECSALQRSQQEGYSYVPRHSYFQDLKFLGNLDVAGTNEPKTSFSMGQVNDLLEDGFILDDSITIRANNSPNFSEAAVFSPLPSLSPCVSLTTDGYTFYKMILEPEPPNEVELREFQKRSTSGNDRWYPTSYCVKCKQEEERRGQSSGISTESKSSSDGNHCGCSNECSCSNQSQDKPRNLTNRNGVQYRTQDQIPLPNSHKRSPRTHQNGVFVDLGNWYDGESTNNGERNDKWPGPRLCSQNRQGWQPRYRKVVPNDDRKSKCGSWKRNNDAICQRLQDQLARQENQSGHYSKEASEEFSAQSDRRRSGDDQLNAVLLEKKAQKNRNTQNPPIDPAQYNNNQPISNQTYYNTTQPVENQCYCDTNQSNGDPQRCSTYGCQCIYCNRTVVPPQGNYYVTQQIDQNNPGYSRAAPPDNQVGQAEPYGEANYYNEYGQPAYPNQQHVYCINTENAEMWVKDQSTPGAPSPAQVPVAPLSRSWPQEMQSGLPQPGSQAVRAPPQSLDKIFSSNTNKILQPEQPIQHPTAKKRPVPPPRDIEYVECPAYKGVQKSRHYQSQRRTNDSEEDSVDGNDQPRRSYDEGNRSRKRQRNQDSGRPVPGENPCKCPASSRNPNEERPTQRRPRNDDGVVSNPNSNYEDSPPRRERDPNGSSNKSKVFQLQTDDSQYIECPAYNRENPKECPNLKCRLDDPSQPSREERSVRRIIPPSRDRDYDEEETPRRRSQGQDRNSPENGDYEEQKQSVREKYGGQRQDDNSRSQRKSDDEAYRSKKLKEENCTDKTCPFRSSSKQYARSGRDTGNPRNGNGNGKYQSSKRKYKECNDSTCPYLNSGVVKASLKEKSRRQRDQFYPKEYDEEKSEARRKYRSESPARRPPRDFNKFEDSEKNQKDVRSYRRTRNEAPADIDDSDDNVYKSERYQNDNRNYYKDQDIDIDDSDDNVYKSRRYRNDNRDYNKEQEDRVPTGRINKYSRMEERNFISKDNERYQRGYRNGNDYKNNTVDECMCEDDFDSDEQDNAYGAYPMRENKNRGDKVSNDYNRTETSRRIKSYDDSENEDGEYVNSDKNNNYRKRYEDQQPSYSRGTNKATPYSRGTDIYDSEYDCLCSDNEDPQSSRQNRSNQAARNDQRASGNTKNETKERTRGNINNAGADLNGNDYPKYENRNNNKAPESSAPIRSRQDNQNSEDPGKNDRDRTNEVDGCLCEPEGGEYYSKYQNGNTNRTPEIPSPNRSRKDKQDPNDIGKDDRGIRNDIDVCECDPNEAEYSKYEKSSANQQANDNDVSCEDCTCDPNEPTISVGKERNQAGSICMALNALAESQDHKKESSGRSKKPLKMERKEAKSKPVSTSDNQTPTAKKSSRPKTGVFPRVQSRSASPALPPAALKTQPGEPIKRKTSMRTGGQSSAAKRTMDTNAAANSKLPFDLNSAAYFICKLQDEGNNHQYLLVVPKKPVGPPDGQRMGPGQESVKQLHCQRQCSGFQSMSWVDSSAISQSQPSQPSRPSRPSQQSQTRGGGLSVLGSFRVPPVLASTALGIIKEHLNRSTKDTNPGYREALSPPHKKWRSLLSRATSSRPRRPVLRPSHKANGPILDENRTLLLTNNPFQDLSFGDNRREIIVLHPPVPGFRPSKNSFSKDEVEMQHISVPSQDTDVHRKPPTPPLKPRKKHPR</sequence>
<feature type="compositionally biased region" description="Low complexity" evidence="1">
    <location>
        <begin position="1566"/>
        <end position="1584"/>
    </location>
</feature>
<feature type="region of interest" description="Disordered" evidence="1">
    <location>
        <begin position="594"/>
        <end position="1040"/>
    </location>
</feature>
<name>A0AB39Z9I9_DROSZ</name>
<proteinExistence type="predicted"/>
<feature type="compositionally biased region" description="Basic and acidic residues" evidence="1">
    <location>
        <begin position="1393"/>
        <end position="1417"/>
    </location>
</feature>
<feature type="compositionally biased region" description="Polar residues" evidence="1">
    <location>
        <begin position="1419"/>
        <end position="1431"/>
    </location>
</feature>
<dbReference type="SMART" id="SM00595">
    <property type="entry name" value="MADF"/>
    <property type="match status" value="1"/>
</dbReference>
<feature type="compositionally biased region" description="Low complexity" evidence="1">
    <location>
        <begin position="1448"/>
        <end position="1458"/>
    </location>
</feature>
<feature type="compositionally biased region" description="Polar residues" evidence="1">
    <location>
        <begin position="1289"/>
        <end position="1298"/>
    </location>
</feature>
<feature type="compositionally biased region" description="Basic and acidic residues" evidence="1">
    <location>
        <begin position="1310"/>
        <end position="1328"/>
    </location>
</feature>
<protein>
    <submittedName>
        <fullName evidence="4">Uncharacterized protein isoform X1</fullName>
    </submittedName>
</protein>
<dbReference type="PANTHER" id="PTHR21505:SF8">
    <property type="entry name" value="DPT-YFP REPRESSOR BY OVEREXPRESSION, ISOFORM D-RELATED"/>
    <property type="match status" value="1"/>
</dbReference>
<feature type="compositionally biased region" description="Basic and acidic residues" evidence="1">
    <location>
        <begin position="651"/>
        <end position="662"/>
    </location>
</feature>
<feature type="compositionally biased region" description="Polar residues" evidence="1">
    <location>
        <begin position="1187"/>
        <end position="1210"/>
    </location>
</feature>
<feature type="compositionally biased region" description="Basic and acidic residues" evidence="1">
    <location>
        <begin position="691"/>
        <end position="705"/>
    </location>
</feature>